<feature type="compositionally biased region" description="Pro residues" evidence="4">
    <location>
        <begin position="225"/>
        <end position="244"/>
    </location>
</feature>
<evidence type="ECO:0000256" key="4">
    <source>
        <dbReference type="SAM" id="MobiDB-lite"/>
    </source>
</evidence>
<comment type="caution">
    <text evidence="8">The sequence shown here is derived from an EMBL/GenBank/DDBJ whole genome shotgun (WGS) entry which is preliminary data.</text>
</comment>
<dbReference type="InterPro" id="IPR000719">
    <property type="entry name" value="Prot_kinase_dom"/>
</dbReference>
<keyword evidence="5" id="KW-1133">Transmembrane helix</keyword>
<reference evidence="8 9" key="1">
    <citation type="journal article" date="2024" name="G3 (Bethesda)">
        <title>Genome assembly of Hibiscus sabdariffa L. provides insights into metabolisms of medicinal natural products.</title>
        <authorList>
            <person name="Kim T."/>
        </authorList>
    </citation>
    <scope>NUCLEOTIDE SEQUENCE [LARGE SCALE GENOMIC DNA]</scope>
    <source>
        <strain evidence="8">TK-2024</strain>
        <tissue evidence="8">Old leaves</tissue>
    </source>
</reference>
<dbReference type="PANTHER" id="PTHR32099">
    <property type="entry name" value="CYSTEINE-RICH REPEAT SECRETORY PROTEIN"/>
    <property type="match status" value="1"/>
</dbReference>
<dbReference type="SUPFAM" id="SSF56112">
    <property type="entry name" value="Protein kinase-like (PK-like)"/>
    <property type="match status" value="1"/>
</dbReference>
<gene>
    <name evidence="8" type="ORF">V6N11_044561</name>
</gene>
<keyword evidence="9" id="KW-1185">Reference proteome</keyword>
<keyword evidence="3" id="KW-0547">Nucleotide-binding</keyword>
<proteinExistence type="predicted"/>
<evidence type="ECO:0008006" key="10">
    <source>
        <dbReference type="Google" id="ProtNLM"/>
    </source>
</evidence>
<dbReference type="InterPro" id="IPR017441">
    <property type="entry name" value="Protein_kinase_ATP_BS"/>
</dbReference>
<feature type="domain" description="Gnk2-homologous" evidence="7">
    <location>
        <begin position="1"/>
        <end position="102"/>
    </location>
</feature>
<feature type="binding site" evidence="3">
    <location>
        <position position="336"/>
    </location>
    <ligand>
        <name>ATP</name>
        <dbReference type="ChEBI" id="CHEBI:30616"/>
    </ligand>
</feature>
<dbReference type="InterPro" id="IPR011009">
    <property type="entry name" value="Kinase-like_dom_sf"/>
</dbReference>
<evidence type="ECO:0000256" key="1">
    <source>
        <dbReference type="ARBA" id="ARBA00022729"/>
    </source>
</evidence>
<dbReference type="InterPro" id="IPR038408">
    <property type="entry name" value="GNK2_sf"/>
</dbReference>
<evidence type="ECO:0000259" key="6">
    <source>
        <dbReference type="PROSITE" id="PS50011"/>
    </source>
</evidence>
<keyword evidence="2" id="KW-0677">Repeat</keyword>
<sequence length="390" mass="43105">MYHFCSNATSLAGNSVYTANIHHLFSYFSSNAMEHDGFFNTTAGQEPNTVYGLFLCRGDVHPEDCRDCINLAAAELPLLCPNKTWGIIWYDECMLRYSNQSIFSSMAERPAVDKWHYNDDAMELDRFKRLVATVMKNVTTRASNATKKFATEEATFTEFRTLYSLAQCTPDISGQDCYKCLQDAVADLLIDTNGNTSGFALRPSCTAQYQTFPFYNLVSNESKAAPPPASPPEQPLPLPPPPPGKKGMSSQTVLKIVVPVVVFLVLSGFLCTSMKLIARRNRKDGMKARAMKSLQFDLSIIKDATDNFPETNKIGAGGFGSVYKGMFPDGQEIAVKRLSLPLPQRTAFFFGTITEEKLSTVDYKSDQSTNAVSSSAATVNEASFTDLFPR</sequence>
<dbReference type="Gene3D" id="3.30.200.20">
    <property type="entry name" value="Phosphorylase Kinase, domain 1"/>
    <property type="match status" value="1"/>
</dbReference>
<feature type="transmembrane region" description="Helical" evidence="5">
    <location>
        <begin position="256"/>
        <end position="278"/>
    </location>
</feature>
<accession>A0ABR2NBQ9</accession>
<dbReference type="Pfam" id="PF01657">
    <property type="entry name" value="Stress-antifung"/>
    <property type="match status" value="2"/>
</dbReference>
<dbReference type="InterPro" id="IPR002902">
    <property type="entry name" value="GNK2"/>
</dbReference>
<keyword evidence="1" id="KW-0732">Signal</keyword>
<evidence type="ECO:0000259" key="7">
    <source>
        <dbReference type="PROSITE" id="PS51473"/>
    </source>
</evidence>
<feature type="region of interest" description="Disordered" evidence="4">
    <location>
        <begin position="223"/>
        <end position="246"/>
    </location>
</feature>
<dbReference type="Gene3D" id="3.30.430.20">
    <property type="entry name" value="Gnk2 domain, C-X8-C-X2-C motif"/>
    <property type="match status" value="2"/>
</dbReference>
<dbReference type="PROSITE" id="PS50011">
    <property type="entry name" value="PROTEIN_KINASE_DOM"/>
    <property type="match status" value="1"/>
</dbReference>
<dbReference type="PANTHER" id="PTHR32099:SF42">
    <property type="entry name" value="CYSTEINE-RICH RECEPTOR-LIKE PROTEIN KINASE 9-RELATED"/>
    <property type="match status" value="1"/>
</dbReference>
<evidence type="ECO:0000256" key="2">
    <source>
        <dbReference type="ARBA" id="ARBA00022737"/>
    </source>
</evidence>
<name>A0ABR2NBQ9_9ROSI</name>
<evidence type="ECO:0000313" key="8">
    <source>
        <dbReference type="EMBL" id="KAK8973586.1"/>
    </source>
</evidence>
<organism evidence="8 9">
    <name type="scientific">Hibiscus sabdariffa</name>
    <name type="common">roselle</name>
    <dbReference type="NCBI Taxonomy" id="183260"/>
    <lineage>
        <taxon>Eukaryota</taxon>
        <taxon>Viridiplantae</taxon>
        <taxon>Streptophyta</taxon>
        <taxon>Embryophyta</taxon>
        <taxon>Tracheophyta</taxon>
        <taxon>Spermatophyta</taxon>
        <taxon>Magnoliopsida</taxon>
        <taxon>eudicotyledons</taxon>
        <taxon>Gunneridae</taxon>
        <taxon>Pentapetalae</taxon>
        <taxon>rosids</taxon>
        <taxon>malvids</taxon>
        <taxon>Malvales</taxon>
        <taxon>Malvaceae</taxon>
        <taxon>Malvoideae</taxon>
        <taxon>Hibiscus</taxon>
    </lineage>
</organism>
<dbReference type="Proteomes" id="UP001396334">
    <property type="component" value="Unassembled WGS sequence"/>
</dbReference>
<feature type="domain" description="Gnk2-homologous" evidence="7">
    <location>
        <begin position="108"/>
        <end position="214"/>
    </location>
</feature>
<keyword evidence="5" id="KW-0472">Membrane</keyword>
<keyword evidence="3" id="KW-0067">ATP-binding</keyword>
<dbReference type="PROSITE" id="PS00107">
    <property type="entry name" value="PROTEIN_KINASE_ATP"/>
    <property type="match status" value="1"/>
</dbReference>
<dbReference type="EMBL" id="JBBPBN010000182">
    <property type="protein sequence ID" value="KAK8973586.1"/>
    <property type="molecule type" value="Genomic_DNA"/>
</dbReference>
<dbReference type="PROSITE" id="PS51473">
    <property type="entry name" value="GNK2"/>
    <property type="match status" value="2"/>
</dbReference>
<evidence type="ECO:0000256" key="5">
    <source>
        <dbReference type="SAM" id="Phobius"/>
    </source>
</evidence>
<dbReference type="CDD" id="cd23509">
    <property type="entry name" value="Gnk2-like"/>
    <property type="match status" value="2"/>
</dbReference>
<evidence type="ECO:0000256" key="3">
    <source>
        <dbReference type="PROSITE-ProRule" id="PRU10141"/>
    </source>
</evidence>
<evidence type="ECO:0000313" key="9">
    <source>
        <dbReference type="Proteomes" id="UP001396334"/>
    </source>
</evidence>
<protein>
    <recommendedName>
        <fullName evidence="10">Cysteine-rich receptor-like protein kinase 25</fullName>
    </recommendedName>
</protein>
<feature type="domain" description="Protein kinase" evidence="6">
    <location>
        <begin position="308"/>
        <end position="390"/>
    </location>
</feature>
<keyword evidence="5" id="KW-0812">Transmembrane</keyword>